<reference evidence="2 3" key="1">
    <citation type="submission" date="2017-04" db="EMBL/GenBank/DDBJ databases">
        <title>The new phylogeny of genus Mycobacterium.</title>
        <authorList>
            <person name="Tortoli E."/>
            <person name="Trovato A."/>
            <person name="Cirillo D.M."/>
        </authorList>
    </citation>
    <scope>NUCLEOTIDE SEQUENCE [LARGE SCALE GENOMIC DNA]</scope>
    <source>
        <strain evidence="2 3">KCTC 19819</strain>
    </source>
</reference>
<proteinExistence type="predicted"/>
<evidence type="ECO:0000313" key="3">
    <source>
        <dbReference type="Proteomes" id="UP000193577"/>
    </source>
</evidence>
<dbReference type="EMBL" id="NCXO01000015">
    <property type="protein sequence ID" value="OSC33962.1"/>
    <property type="molecule type" value="Genomic_DNA"/>
</dbReference>
<name>A0AA91PET4_9MYCO</name>
<comment type="caution">
    <text evidence="2">The sequence shown here is derived from an EMBL/GenBank/DDBJ whole genome shotgun (WGS) entry which is preliminary data.</text>
</comment>
<dbReference type="Proteomes" id="UP000193577">
    <property type="component" value="Unassembled WGS sequence"/>
</dbReference>
<dbReference type="InterPro" id="IPR037401">
    <property type="entry name" value="SnoaL-like"/>
</dbReference>
<dbReference type="SUPFAM" id="SSF54427">
    <property type="entry name" value="NTF2-like"/>
    <property type="match status" value="1"/>
</dbReference>
<dbReference type="Gene3D" id="3.10.450.50">
    <property type="match status" value="1"/>
</dbReference>
<dbReference type="InterPro" id="IPR032710">
    <property type="entry name" value="NTF2-like_dom_sf"/>
</dbReference>
<organism evidence="2 3">
    <name type="scientific">Mycolicibacillus koreensis</name>
    <dbReference type="NCBI Taxonomy" id="1069220"/>
    <lineage>
        <taxon>Bacteria</taxon>
        <taxon>Bacillati</taxon>
        <taxon>Actinomycetota</taxon>
        <taxon>Actinomycetes</taxon>
        <taxon>Mycobacteriales</taxon>
        <taxon>Mycobacteriaceae</taxon>
        <taxon>Mycolicibacillus</taxon>
    </lineage>
</organism>
<sequence>MPEFWAKAKQQEQGAIARGLPAEGIYEFGRRWFDAWANQSVDELRDCMDPGCGFIDSSTFQNKRIDREETLANCAAAFAAFPDLAFYAQDGTNRSLPYYDYFEDQWRVVIPWRGIGRFTGPMQLPGTDVVVPPTGRCLNFIGVDRYTLTPDFKITHIDTDWDIVFLSLQMSPIAPSSVSLRTMKVQSLASRLIVPPLRFLAFNATSNEHRRFNPPLPAITSADEWRDTADRVERELAQARGHTSA</sequence>
<evidence type="ECO:0000313" key="2">
    <source>
        <dbReference type="EMBL" id="OSC33962.1"/>
    </source>
</evidence>
<dbReference type="AlphaFoldDB" id="A0AA91PET4"/>
<gene>
    <name evidence="2" type="ORF">B8W67_08990</name>
</gene>
<dbReference type="Pfam" id="PF12680">
    <property type="entry name" value="SnoaL_2"/>
    <property type="match status" value="1"/>
</dbReference>
<feature type="domain" description="SnoaL-like" evidence="1">
    <location>
        <begin position="30"/>
        <end position="156"/>
    </location>
</feature>
<evidence type="ECO:0000259" key="1">
    <source>
        <dbReference type="Pfam" id="PF12680"/>
    </source>
</evidence>
<keyword evidence="3" id="KW-1185">Reference proteome</keyword>
<accession>A0AA91PET4</accession>
<protein>
    <recommendedName>
        <fullName evidence="1">SnoaL-like domain-containing protein</fullName>
    </recommendedName>
</protein>